<proteinExistence type="predicted"/>
<protein>
    <submittedName>
        <fullName evidence="1">Uncharacterized protein</fullName>
    </submittedName>
</protein>
<dbReference type="AlphaFoldDB" id="A0A415NIS7"/>
<dbReference type="RefSeq" id="WP_117696257.1">
    <property type="nucleotide sequence ID" value="NZ_CAXSKM010000002.1"/>
</dbReference>
<sequence>MKKLLSMTMLLTVMFLTFSACSNDDDDVATTYTLSFDVHSNLSSTVRLFEYNDNGDKIGNKSIECKAGDIHTFTADPETYKVKVYLSIGNVIGKWVQQVFILKKGGDTKISIDDKTLIGPNEP</sequence>
<reference evidence="1 2" key="1">
    <citation type="journal article" date="2019" name="Nat. Med.">
        <title>A library of human gut bacterial isolates paired with longitudinal multiomics data enables mechanistic microbiome research.</title>
        <authorList>
            <person name="Poyet M."/>
            <person name="Groussin M."/>
            <person name="Gibbons S.M."/>
            <person name="Avila-Pacheco J."/>
            <person name="Jiang X."/>
            <person name="Kearney S.M."/>
            <person name="Perrotta A.R."/>
            <person name="Berdy B."/>
            <person name="Zhao S."/>
            <person name="Lieberman T.D."/>
            <person name="Swanson P.K."/>
            <person name="Smith M."/>
            <person name="Roesemann S."/>
            <person name="Alexander J.E."/>
            <person name="Rich S.A."/>
            <person name="Livny J."/>
            <person name="Vlamakis H."/>
            <person name="Clish C."/>
            <person name="Bullock K."/>
            <person name="Deik A."/>
            <person name="Scott J."/>
            <person name="Pierce K.A."/>
            <person name="Xavier R.J."/>
            <person name="Alm E.J."/>
        </authorList>
    </citation>
    <scope>NUCLEOTIDE SEQUENCE [LARGE SCALE GENOMIC DNA]</scope>
    <source>
        <strain evidence="1 2">BIOML-A111</strain>
    </source>
</reference>
<evidence type="ECO:0000313" key="1">
    <source>
        <dbReference type="EMBL" id="KAB6560645.1"/>
    </source>
</evidence>
<accession>A0A415NIS7</accession>
<gene>
    <name evidence="1" type="ORF">GAY79_10480</name>
</gene>
<evidence type="ECO:0000313" key="2">
    <source>
        <dbReference type="Proteomes" id="UP000437431"/>
    </source>
</evidence>
<dbReference type="Proteomes" id="UP000437431">
    <property type="component" value="Unassembled WGS sequence"/>
</dbReference>
<dbReference type="PROSITE" id="PS51257">
    <property type="entry name" value="PROKAR_LIPOPROTEIN"/>
    <property type="match status" value="1"/>
</dbReference>
<organism evidence="1 2">
    <name type="scientific">Phocaeicola vulgatus</name>
    <name type="common">Bacteroides vulgatus</name>
    <dbReference type="NCBI Taxonomy" id="821"/>
    <lineage>
        <taxon>Bacteria</taxon>
        <taxon>Pseudomonadati</taxon>
        <taxon>Bacteroidota</taxon>
        <taxon>Bacteroidia</taxon>
        <taxon>Bacteroidales</taxon>
        <taxon>Bacteroidaceae</taxon>
        <taxon>Phocaeicola</taxon>
    </lineage>
</organism>
<dbReference type="EMBL" id="WDAY01000020">
    <property type="protein sequence ID" value="KAB6560645.1"/>
    <property type="molecule type" value="Genomic_DNA"/>
</dbReference>
<name>A0A415NIS7_PHOVU</name>
<comment type="caution">
    <text evidence="1">The sequence shown here is derived from an EMBL/GenBank/DDBJ whole genome shotgun (WGS) entry which is preliminary data.</text>
</comment>